<keyword evidence="2" id="KW-0732">Signal</keyword>
<organism evidence="3">
    <name type="scientific">Strongyloides ratti</name>
    <name type="common">Parasitic roundworm</name>
    <dbReference type="NCBI Taxonomy" id="34506"/>
    <lineage>
        <taxon>Eukaryota</taxon>
        <taxon>Metazoa</taxon>
        <taxon>Ecdysozoa</taxon>
        <taxon>Nematoda</taxon>
        <taxon>Chromadorea</taxon>
        <taxon>Rhabditida</taxon>
        <taxon>Tylenchina</taxon>
        <taxon>Panagrolaimomorpha</taxon>
        <taxon>Strongyloidoidea</taxon>
        <taxon>Strongyloididae</taxon>
        <taxon>Strongyloides</taxon>
    </lineage>
</organism>
<name>A0A090KYX8_STRRB</name>
<evidence type="ECO:0000313" key="6">
    <source>
        <dbReference type="WormBase" id="SRAE_1000095500"/>
    </source>
</evidence>
<sequence>MILSVLLVILFSFFIPQYNAIECVAEVRGFDLLGFPPVVQTPYRCSVNSDSCAKVEGNFNGIDYLFKGCNNDYIRYIQTFDTFSNCTVNACTTGRVRMENNQNLVTKHCCCATDICNSGKTLKLSYFIITFFMILSIILQKYL</sequence>
<keyword evidence="1" id="KW-0472">Membrane</keyword>
<keyword evidence="4" id="KW-1185">Reference proteome</keyword>
<protein>
    <submittedName>
        <fullName evidence="5">UPAR/Ly6 domain-containing protein</fullName>
    </submittedName>
</protein>
<dbReference type="AlphaFoldDB" id="A0A090KYX8"/>
<reference evidence="5" key="2">
    <citation type="submission" date="2020-12" db="UniProtKB">
        <authorList>
            <consortium name="WormBaseParasite"/>
        </authorList>
    </citation>
    <scope>IDENTIFICATION</scope>
</reference>
<evidence type="ECO:0000313" key="3">
    <source>
        <dbReference type="EMBL" id="CEF62685.1"/>
    </source>
</evidence>
<dbReference type="WormBase" id="SRAE_1000095500">
    <property type="protein sequence ID" value="SRP00400"/>
    <property type="gene ID" value="WBGene00257555"/>
</dbReference>
<gene>
    <name evidence="3 5 6" type="ORF">SRAE_1000095500</name>
</gene>
<keyword evidence="1" id="KW-0812">Transmembrane</keyword>
<dbReference type="WBParaSite" id="SRAE_1000095500.1">
    <property type="protein sequence ID" value="SRAE_1000095500.1"/>
    <property type="gene ID" value="WBGene00257555"/>
</dbReference>
<dbReference type="GeneID" id="36375050"/>
<feature type="chain" id="PRO_5015030297" evidence="2">
    <location>
        <begin position="21"/>
        <end position="143"/>
    </location>
</feature>
<feature type="transmembrane region" description="Helical" evidence="1">
    <location>
        <begin position="124"/>
        <end position="142"/>
    </location>
</feature>
<reference evidence="3 4" key="1">
    <citation type="submission" date="2014-09" db="EMBL/GenBank/DDBJ databases">
        <authorList>
            <person name="Martin A.A."/>
        </authorList>
    </citation>
    <scope>NUCLEOTIDE SEQUENCE</scope>
    <source>
        <strain evidence="4">ED321</strain>
        <strain evidence="3">ED321 Heterogonic</strain>
    </source>
</reference>
<dbReference type="RefSeq" id="XP_024501887.1">
    <property type="nucleotide sequence ID" value="XM_024647850.1"/>
</dbReference>
<dbReference type="CTD" id="36375050"/>
<evidence type="ECO:0000313" key="5">
    <source>
        <dbReference type="WBParaSite" id="SRAE_1000095500.1"/>
    </source>
</evidence>
<accession>A0A090KYX8</accession>
<evidence type="ECO:0000256" key="1">
    <source>
        <dbReference type="SAM" id="Phobius"/>
    </source>
</evidence>
<evidence type="ECO:0000313" key="4">
    <source>
        <dbReference type="Proteomes" id="UP000035682"/>
    </source>
</evidence>
<dbReference type="EMBL" id="LN609528">
    <property type="protein sequence ID" value="CEF62685.1"/>
    <property type="molecule type" value="Genomic_DNA"/>
</dbReference>
<keyword evidence="1" id="KW-1133">Transmembrane helix</keyword>
<feature type="signal peptide" evidence="2">
    <location>
        <begin position="1"/>
        <end position="20"/>
    </location>
</feature>
<evidence type="ECO:0000256" key="2">
    <source>
        <dbReference type="SAM" id="SignalP"/>
    </source>
</evidence>
<dbReference type="Proteomes" id="UP000035682">
    <property type="component" value="Unplaced"/>
</dbReference>
<proteinExistence type="predicted"/>